<evidence type="ECO:0000256" key="1">
    <source>
        <dbReference type="ARBA" id="ARBA00022741"/>
    </source>
</evidence>
<dbReference type="InterPro" id="IPR027417">
    <property type="entry name" value="P-loop_NTPase"/>
</dbReference>
<dbReference type="Pfam" id="PF13538">
    <property type="entry name" value="UvrD_C_2"/>
    <property type="match status" value="1"/>
</dbReference>
<evidence type="ECO:0000313" key="4">
    <source>
        <dbReference type="EMBL" id="QOD61792.1"/>
    </source>
</evidence>
<evidence type="ECO:0000256" key="2">
    <source>
        <dbReference type="ARBA" id="ARBA00022840"/>
    </source>
</evidence>
<protein>
    <submittedName>
        <fullName evidence="4">AAA family ATPase</fullName>
    </submittedName>
</protein>
<keyword evidence="1" id="KW-0547">Nucleotide-binding</keyword>
<keyword evidence="2" id="KW-0067">ATP-binding</keyword>
<keyword evidence="5" id="KW-1185">Reference proteome</keyword>
<dbReference type="Proteomes" id="UP000516764">
    <property type="component" value="Chromosome"/>
</dbReference>
<dbReference type="CDD" id="cd17933">
    <property type="entry name" value="DEXSc_RecD-like"/>
    <property type="match status" value="1"/>
</dbReference>
<dbReference type="RefSeq" id="WP_088352951.1">
    <property type="nucleotide sequence ID" value="NZ_CP061813.1"/>
</dbReference>
<organism evidence="4 5">
    <name type="scientific">Polaribacter haliotis</name>
    <dbReference type="NCBI Taxonomy" id="1888915"/>
    <lineage>
        <taxon>Bacteria</taxon>
        <taxon>Pseudomonadati</taxon>
        <taxon>Bacteroidota</taxon>
        <taxon>Flavobacteriia</taxon>
        <taxon>Flavobacteriales</taxon>
        <taxon>Flavobacteriaceae</taxon>
    </lineage>
</organism>
<dbReference type="EMBL" id="CP061813">
    <property type="protein sequence ID" value="QOD61792.1"/>
    <property type="molecule type" value="Genomic_DNA"/>
</dbReference>
<accession>A0A7L8AIF8</accession>
<dbReference type="KEGG" id="phal:H9I45_04915"/>
<proteinExistence type="predicted"/>
<dbReference type="PANTHER" id="PTHR43788">
    <property type="entry name" value="DNA2/NAM7 HELICASE FAMILY MEMBER"/>
    <property type="match status" value="1"/>
</dbReference>
<dbReference type="InterPro" id="IPR050534">
    <property type="entry name" value="Coronavir_polyprotein_1ab"/>
</dbReference>
<evidence type="ECO:0000259" key="3">
    <source>
        <dbReference type="Pfam" id="PF13538"/>
    </source>
</evidence>
<name>A0A7L8AIF8_9FLAO</name>
<dbReference type="AlphaFoldDB" id="A0A7L8AIF8"/>
<dbReference type="GO" id="GO:0003678">
    <property type="term" value="F:DNA helicase activity"/>
    <property type="evidence" value="ECO:0007669"/>
    <property type="project" value="UniProtKB-ARBA"/>
</dbReference>
<dbReference type="SUPFAM" id="SSF52540">
    <property type="entry name" value="P-loop containing nucleoside triphosphate hydrolases"/>
    <property type="match status" value="1"/>
</dbReference>
<reference evidence="4 5" key="1">
    <citation type="journal article" date="2016" name="Int. J. Syst. Evol. Microbiol.">
        <title>Polaribacter haliotis sp. nov., isolated from the gut of abalone Haliotis discus hannai.</title>
        <authorList>
            <person name="Kim Y.O."/>
            <person name="Park I.S."/>
            <person name="Park S."/>
            <person name="Nam B.H."/>
            <person name="Park J.M."/>
            <person name="Kim D.G."/>
            <person name="Yoon J.H."/>
        </authorList>
    </citation>
    <scope>NUCLEOTIDE SEQUENCE [LARGE SCALE GENOMIC DNA]</scope>
    <source>
        <strain evidence="4 5">KCTC 52418</strain>
    </source>
</reference>
<dbReference type="GO" id="GO:0005524">
    <property type="term" value="F:ATP binding"/>
    <property type="evidence" value="ECO:0007669"/>
    <property type="project" value="UniProtKB-KW"/>
</dbReference>
<gene>
    <name evidence="4" type="ORF">H9I45_04915</name>
</gene>
<feature type="domain" description="UvrD-like helicase C-terminal" evidence="3">
    <location>
        <begin position="416"/>
        <end position="465"/>
    </location>
</feature>
<dbReference type="Gene3D" id="3.40.50.300">
    <property type="entry name" value="P-loop containing nucleotide triphosphate hydrolases"/>
    <property type="match status" value="2"/>
</dbReference>
<sequence length="474" mass="54585">MIEKPSEFNKELILKFPHEPTFKQEKLLRLLSDFIFNEDKDALFLLKGYAGTGKTTTISTFVNCLSSAGKKAVLLAPTGRAAKVIALYSKRPAFTIHKKIYFPKKQSNGSVDFVLQINKHTNTIFIVDEASMIPDGKQNQNLFDSKSLLNDLISYVYSGKNCKLIFIGDTAQLPPVKLDVSPALELDTLTYDYQKNVEEIELDEVMRQHENSGILANATSLRLLLQNEGDSFQFDVNFPDIKRLEDGYDIEDAIVNAYENEGVEDTAFIVRSNKRANQYNQQIRYNIRGQENEISAGDYIMIVKNNYYWLDESSKAGFIANGDICRVLKIFSIKELYGFKFAEVEIKMIDYPDMQPFETVLLLDTLTSESPSLKYEESNKLYEAVKEDYAHEKSKYKQFLAIKKNKYFNALQVKFSYAMTCHKSQGGQWKTVFIEQPYLPDGVSKEYFRWLYTAMTRAQEKLYLIGFKDDFFIE</sequence>
<dbReference type="Pfam" id="PF13604">
    <property type="entry name" value="AAA_30"/>
    <property type="match status" value="1"/>
</dbReference>
<dbReference type="PANTHER" id="PTHR43788:SF6">
    <property type="entry name" value="DNA HELICASE B"/>
    <property type="match status" value="1"/>
</dbReference>
<dbReference type="CDD" id="cd18809">
    <property type="entry name" value="SF1_C_RecD"/>
    <property type="match status" value="1"/>
</dbReference>
<evidence type="ECO:0000313" key="5">
    <source>
        <dbReference type="Proteomes" id="UP000516764"/>
    </source>
</evidence>
<dbReference type="InterPro" id="IPR027785">
    <property type="entry name" value="UvrD-like_helicase_C"/>
</dbReference>
<dbReference type="OrthoDB" id="9803432at2"/>